<dbReference type="Pfam" id="PF13642">
    <property type="entry name" value="DUF4144"/>
    <property type="match status" value="1"/>
</dbReference>
<dbReference type="RefSeq" id="WP_077536866.1">
    <property type="nucleotide sequence ID" value="NZ_CANLYY010000001.1"/>
</dbReference>
<evidence type="ECO:0000313" key="2">
    <source>
        <dbReference type="Proteomes" id="UP000188243"/>
    </source>
</evidence>
<proteinExistence type="predicted"/>
<dbReference type="Gene3D" id="1.10.8.650">
    <property type="entry name" value="Uncharacterised protein PF13642 yp_926445, C-terminal domain"/>
    <property type="match status" value="1"/>
</dbReference>
<name>A0A1Q2GYI4_9GAMM</name>
<dbReference type="Proteomes" id="UP000188243">
    <property type="component" value="Chromosome"/>
</dbReference>
<evidence type="ECO:0000313" key="1">
    <source>
        <dbReference type="EMBL" id="AQQ00155.1"/>
    </source>
</evidence>
<sequence>MLNQFPQLLIVYNELEIAHTQKEREEHLHSVTTNDLADVVILNKCGEYCTLDNTPREPLSAEQLAVITTSYLLNEGHCCLSKITTLTVEQAFNLLEL</sequence>
<dbReference type="STRING" id="247523.B0W48_10340"/>
<dbReference type="EMBL" id="CP019628">
    <property type="protein sequence ID" value="AQQ00155.1"/>
    <property type="molecule type" value="Genomic_DNA"/>
</dbReference>
<dbReference type="KEGG" id="paln:B0W48_10340"/>
<accession>A0A1Q2GYI4</accession>
<gene>
    <name evidence="1" type="ORF">B0W48_10340</name>
</gene>
<organism evidence="1 2">
    <name type="scientific">Pseudoalteromonas aliena</name>
    <dbReference type="NCBI Taxonomy" id="247523"/>
    <lineage>
        <taxon>Bacteria</taxon>
        <taxon>Pseudomonadati</taxon>
        <taxon>Pseudomonadota</taxon>
        <taxon>Gammaproteobacteria</taxon>
        <taxon>Alteromonadales</taxon>
        <taxon>Pseudoalteromonadaceae</taxon>
        <taxon>Pseudoalteromonas</taxon>
    </lineage>
</organism>
<protein>
    <submittedName>
        <fullName evidence="1">Uncharacterized protein</fullName>
    </submittedName>
</protein>
<dbReference type="InterPro" id="IPR025284">
    <property type="entry name" value="DUF4144"/>
</dbReference>
<reference evidence="1 2" key="1">
    <citation type="submission" date="2017-02" db="EMBL/GenBank/DDBJ databases">
        <title>Complete genome sequence of the cold-active Pseudoalteromonas aliena strain EH1 isolated from Arctic seawater.</title>
        <authorList>
            <person name="Kim E."/>
            <person name="Heo E."/>
            <person name="Kim H."/>
            <person name="Kim D."/>
        </authorList>
    </citation>
    <scope>NUCLEOTIDE SEQUENCE [LARGE SCALE GENOMIC DNA]</scope>
    <source>
        <strain evidence="1 2">EH1</strain>
    </source>
</reference>
<dbReference type="AlphaFoldDB" id="A0A1Q2GYI4"/>